<organism evidence="1 2">
    <name type="scientific">Brucella lupini</name>
    <dbReference type="NCBI Taxonomy" id="255457"/>
    <lineage>
        <taxon>Bacteria</taxon>
        <taxon>Pseudomonadati</taxon>
        <taxon>Pseudomonadota</taxon>
        <taxon>Alphaproteobacteria</taxon>
        <taxon>Hyphomicrobiales</taxon>
        <taxon>Brucellaceae</taxon>
        <taxon>Brucella/Ochrobactrum group</taxon>
        <taxon>Brucella</taxon>
    </lineage>
</organism>
<dbReference type="AlphaFoldDB" id="A0A256GUJ4"/>
<dbReference type="Proteomes" id="UP000216363">
    <property type="component" value="Unassembled WGS sequence"/>
</dbReference>
<name>A0A256GUJ4_9HYPH</name>
<sequence>MGDYHTRGTPWFVVIDADGYIVFSDFHLEADRLVAELERA</sequence>
<evidence type="ECO:0000313" key="2">
    <source>
        <dbReference type="Proteomes" id="UP000216363"/>
    </source>
</evidence>
<accession>A0A256GUJ4</accession>
<evidence type="ECO:0000313" key="1">
    <source>
        <dbReference type="EMBL" id="OYR30843.1"/>
    </source>
</evidence>
<protein>
    <submittedName>
        <fullName evidence="1">Uncharacterized protein</fullName>
    </submittedName>
</protein>
<gene>
    <name evidence="1" type="ORF">CES86_1572</name>
</gene>
<dbReference type="EMBL" id="NNRN01000043">
    <property type="protein sequence ID" value="OYR30843.1"/>
    <property type="molecule type" value="Genomic_DNA"/>
</dbReference>
<proteinExistence type="predicted"/>
<comment type="caution">
    <text evidence="1">The sequence shown here is derived from an EMBL/GenBank/DDBJ whole genome shotgun (WGS) entry which is preliminary data.</text>
</comment>
<reference evidence="1 2" key="1">
    <citation type="submission" date="2017-07" db="EMBL/GenBank/DDBJ databases">
        <title>Draft genome of Ochrobactrum lupini type strain LUP21.</title>
        <authorList>
            <person name="Krzyzanowska D.M."/>
            <person name="Jafra S."/>
        </authorList>
    </citation>
    <scope>NUCLEOTIDE SEQUENCE [LARGE SCALE GENOMIC DNA]</scope>
    <source>
        <strain evidence="1 2">LUP21</strain>
    </source>
</reference>